<dbReference type="EMBL" id="VOFY01000014">
    <property type="protein sequence ID" value="KAA8585918.1"/>
    <property type="molecule type" value="Genomic_DNA"/>
</dbReference>
<evidence type="ECO:0000313" key="2">
    <source>
        <dbReference type="Proteomes" id="UP000327493"/>
    </source>
</evidence>
<comment type="caution">
    <text evidence="1">The sequence shown here is derived from an EMBL/GenBank/DDBJ whole genome shotgun (WGS) entry which is preliminary data.</text>
</comment>
<gene>
    <name evidence="1" type="ORF">FQN60_007487</name>
</gene>
<accession>A0A5J5CTY8</accession>
<reference evidence="1 2" key="1">
    <citation type="submission" date="2019-08" db="EMBL/GenBank/DDBJ databases">
        <title>A chromosome-level genome assembly, high-density linkage maps, and genome scans reveal the genomic architecture of hybrid incompatibilities underlying speciation via character displacement in darters (Percidae: Etheostominae).</title>
        <authorList>
            <person name="Moran R.L."/>
            <person name="Catchen J.M."/>
            <person name="Fuller R.C."/>
        </authorList>
    </citation>
    <scope>NUCLEOTIDE SEQUENCE [LARGE SCALE GENOMIC DNA]</scope>
    <source>
        <strain evidence="1">EspeVRDwgs_2016</strain>
        <tissue evidence="1">Muscle</tissue>
    </source>
</reference>
<dbReference type="Proteomes" id="UP000327493">
    <property type="component" value="Chromosome 14"/>
</dbReference>
<keyword evidence="2" id="KW-1185">Reference proteome</keyword>
<protein>
    <submittedName>
        <fullName evidence="1">Uncharacterized protein</fullName>
    </submittedName>
</protein>
<sequence>MLFILSNGHFLLFNPPDLLQYIIIPLSSPLPPCSLLPILYTSAEAGGFAQIEAVGQGGKRGRKAVGGHRCQSIVRGILGPLLKPELPGPELRPCSFLALLMAAPQSGHVIIRPSWEQLGVCTFAVGDAAAAPVAKEQAAGCLNNNGRPVNIPTVDTDSSSGTASTYTSSPLPFSSQSLLFFDLSLATCSFTPSNPLQPPLPSIIPLLLSPSLHPLEVFSGLVLRLCGGEVILQEGLQVLKSVPLISLTPPALQHQFMERGGAARGTGHPVASLHLLQHLTLILTECFTCPQATSTRSKDSNDTTEDNAGQTVLPLSLWRASEVGGVTLTHPNVPKAALSQLPLHGQRFPGHLPGIPPKAHGERDGVETGLCQVCSCCHLPPLQHSPLIPTHPDFSKLAVAQFLNQLKGFTGNLPHILGLH</sequence>
<name>A0A5J5CTY8_9PERO</name>
<dbReference type="AlphaFoldDB" id="A0A5J5CTY8"/>
<organism evidence="1 2">
    <name type="scientific">Etheostoma spectabile</name>
    <name type="common">orangethroat darter</name>
    <dbReference type="NCBI Taxonomy" id="54343"/>
    <lineage>
        <taxon>Eukaryota</taxon>
        <taxon>Metazoa</taxon>
        <taxon>Chordata</taxon>
        <taxon>Craniata</taxon>
        <taxon>Vertebrata</taxon>
        <taxon>Euteleostomi</taxon>
        <taxon>Actinopterygii</taxon>
        <taxon>Neopterygii</taxon>
        <taxon>Teleostei</taxon>
        <taxon>Neoteleostei</taxon>
        <taxon>Acanthomorphata</taxon>
        <taxon>Eupercaria</taxon>
        <taxon>Perciformes</taxon>
        <taxon>Percoidei</taxon>
        <taxon>Percidae</taxon>
        <taxon>Etheostomatinae</taxon>
        <taxon>Etheostoma</taxon>
    </lineage>
</organism>
<proteinExistence type="predicted"/>
<evidence type="ECO:0000313" key="1">
    <source>
        <dbReference type="EMBL" id="KAA8585918.1"/>
    </source>
</evidence>